<dbReference type="GO" id="GO:0005829">
    <property type="term" value="C:cytosol"/>
    <property type="evidence" value="ECO:0007669"/>
    <property type="project" value="TreeGrafter"/>
</dbReference>
<dbReference type="SUPFAM" id="SSF48452">
    <property type="entry name" value="TPR-like"/>
    <property type="match status" value="1"/>
</dbReference>
<proteinExistence type="evidence at transcript level"/>
<dbReference type="GO" id="GO:0030544">
    <property type="term" value="F:Hsp70 protein binding"/>
    <property type="evidence" value="ECO:0007669"/>
    <property type="project" value="TreeGrafter"/>
</dbReference>
<dbReference type="Gene3D" id="1.25.40.10">
    <property type="entry name" value="Tetratricopeptide repeat domain"/>
    <property type="match status" value="1"/>
</dbReference>
<dbReference type="GO" id="GO:0006457">
    <property type="term" value="P:protein folding"/>
    <property type="evidence" value="ECO:0007669"/>
    <property type="project" value="TreeGrafter"/>
</dbReference>
<evidence type="ECO:0000313" key="1">
    <source>
        <dbReference type="EMBL" id="AKF02777.1"/>
    </source>
</evidence>
<sequence>TMCISEEEYLNGAKRKELAEKLNADLDRFIDGLAAGKSQTDVKKPFNFDEWCKEIDQHPAFAQELKPGEDGEYSAEIQAIQALKYDEEDPIECARAHKEEGNRFFQQKKYRWAIDAYTKGIKLNCADSVLNSILYANRGASNCHEGNPRSAIRDRIFARRLDPSNFKATFRAAECLFELKEATKCVDWTRQRGQWTGRSSNPKRWTNSWKSEKVNYRLAA</sequence>
<dbReference type="GO" id="GO:0051879">
    <property type="term" value="F:Hsp90 protein binding"/>
    <property type="evidence" value="ECO:0007669"/>
    <property type="project" value="TreeGrafter"/>
</dbReference>
<name>A0A162CGZ5_RADSI</name>
<organism evidence="1">
    <name type="scientific">Radopholus similis</name>
    <name type="common">Burrowing nematode worm</name>
    <name type="synonym">Tylenchus similis</name>
    <dbReference type="NCBI Taxonomy" id="46012"/>
    <lineage>
        <taxon>Eukaryota</taxon>
        <taxon>Metazoa</taxon>
        <taxon>Ecdysozoa</taxon>
        <taxon>Nematoda</taxon>
        <taxon>Chromadorea</taxon>
        <taxon>Rhabditida</taxon>
        <taxon>Tylenchina</taxon>
        <taxon>Tylenchomorpha</taxon>
        <taxon>Tylenchoidea</taxon>
        <taxon>Pratylenchidae</taxon>
        <taxon>Radopholinae</taxon>
        <taxon>Radopholus</taxon>
    </lineage>
</organism>
<protein>
    <submittedName>
        <fullName evidence="1">Tetratricopeptide TPR-1</fullName>
    </submittedName>
</protein>
<dbReference type="PANTHER" id="PTHR46035">
    <property type="entry name" value="TETRATRICOPEPTIDE REPEAT PROTEIN 4"/>
    <property type="match status" value="1"/>
</dbReference>
<feature type="non-terminal residue" evidence="1">
    <location>
        <position position="220"/>
    </location>
</feature>
<dbReference type="EMBL" id="KM670017">
    <property type="protein sequence ID" value="AKF02777.1"/>
    <property type="molecule type" value="mRNA"/>
</dbReference>
<dbReference type="InterPro" id="IPR011990">
    <property type="entry name" value="TPR-like_helical_dom_sf"/>
</dbReference>
<feature type="non-terminal residue" evidence="1">
    <location>
        <position position="1"/>
    </location>
</feature>
<dbReference type="AlphaFoldDB" id="A0A162CGZ5"/>
<dbReference type="GO" id="GO:0005634">
    <property type="term" value="C:nucleus"/>
    <property type="evidence" value="ECO:0007669"/>
    <property type="project" value="TreeGrafter"/>
</dbReference>
<accession>A0A162CGZ5</accession>
<dbReference type="PANTHER" id="PTHR46035:SF1">
    <property type="entry name" value="TETRATRICOPEPTIDE REPEAT PROTEIN 4"/>
    <property type="match status" value="1"/>
</dbReference>
<reference evidence="1" key="1">
    <citation type="submission" date="2014-09" db="EMBL/GenBank/DDBJ databases">
        <title>Identification and sequencing of novel target genes in burrowing nematode, Radopholus similis.</title>
        <authorList>
            <person name="Rosana O.B."/>
            <person name="Eapen S.J."/>
            <person name="Krishna P.B."/>
        </authorList>
    </citation>
    <scope>NUCLEOTIDE SEQUENCE</scope>
    <source>
        <strain evidence="1">R01</strain>
    </source>
</reference>